<evidence type="ECO:0000313" key="2">
    <source>
        <dbReference type="EMBL" id="SEH87701.1"/>
    </source>
</evidence>
<keyword evidence="1" id="KW-0472">Membrane</keyword>
<dbReference type="Proteomes" id="UP000182915">
    <property type="component" value="Chromosome I"/>
</dbReference>
<reference evidence="3" key="1">
    <citation type="submission" date="2016-10" db="EMBL/GenBank/DDBJ databases">
        <authorList>
            <person name="Varghese N."/>
            <person name="Submissions S."/>
        </authorList>
    </citation>
    <scope>NUCLEOTIDE SEQUENCE [LARGE SCALE GENOMIC DNA]</scope>
    <source>
        <strain evidence="3">DSM 45405</strain>
    </source>
</reference>
<feature type="transmembrane region" description="Helical" evidence="1">
    <location>
        <begin position="6"/>
        <end position="28"/>
    </location>
</feature>
<name>A0A1H6LGQ0_MYCRU</name>
<dbReference type="STRING" id="370526.SAMN04489835_5181"/>
<keyword evidence="1" id="KW-1133">Transmembrane helix</keyword>
<keyword evidence="3" id="KW-1185">Reference proteome</keyword>
<keyword evidence="1" id="KW-0812">Transmembrane</keyword>
<dbReference type="AlphaFoldDB" id="A0A1H6LGQ0"/>
<dbReference type="RefSeq" id="WP_173839680.1">
    <property type="nucleotide sequence ID" value="NZ_LT629971.1"/>
</dbReference>
<dbReference type="EMBL" id="LT629971">
    <property type="protein sequence ID" value="SEH87701.1"/>
    <property type="molecule type" value="Genomic_DNA"/>
</dbReference>
<sequence>MSTTDEAILVAALVLGIVLALFASIYLWEKWGKGSRLEQRVDGFFDRLSDLFDR</sequence>
<protein>
    <submittedName>
        <fullName evidence="2">Uncharacterized protein</fullName>
    </submittedName>
</protein>
<gene>
    <name evidence="2" type="ORF">SAMN04489835_5181</name>
</gene>
<evidence type="ECO:0000256" key="1">
    <source>
        <dbReference type="SAM" id="Phobius"/>
    </source>
</evidence>
<proteinExistence type="predicted"/>
<evidence type="ECO:0000313" key="3">
    <source>
        <dbReference type="Proteomes" id="UP000182915"/>
    </source>
</evidence>
<accession>A0A1H6LGQ0</accession>
<organism evidence="2 3">
    <name type="scientific">Mycolicibacterium rutilum</name>
    <name type="common">Mycobacterium rutilum</name>
    <dbReference type="NCBI Taxonomy" id="370526"/>
    <lineage>
        <taxon>Bacteria</taxon>
        <taxon>Bacillati</taxon>
        <taxon>Actinomycetota</taxon>
        <taxon>Actinomycetes</taxon>
        <taxon>Mycobacteriales</taxon>
        <taxon>Mycobacteriaceae</taxon>
        <taxon>Mycolicibacterium</taxon>
    </lineage>
</organism>